<comment type="function">
    <text evidence="10">Catalyzes the NADPH-dependent reduction of ketopantoate into pantoic acid.</text>
</comment>
<dbReference type="GO" id="GO:0015940">
    <property type="term" value="P:pantothenate biosynthetic process"/>
    <property type="evidence" value="ECO:0007669"/>
    <property type="project" value="UniProtKB-UniPathway"/>
</dbReference>
<evidence type="ECO:0000259" key="12">
    <source>
        <dbReference type="Pfam" id="PF08546"/>
    </source>
</evidence>
<evidence type="ECO:0000313" key="14">
    <source>
        <dbReference type="Proteomes" id="UP000013165"/>
    </source>
</evidence>
<keyword evidence="5 10" id="KW-0566">Pantothenate biosynthesis</keyword>
<dbReference type="GO" id="GO:0008677">
    <property type="term" value="F:2-dehydropantoate 2-reductase activity"/>
    <property type="evidence" value="ECO:0007669"/>
    <property type="project" value="UniProtKB-EC"/>
</dbReference>
<dbReference type="GO" id="GO:0005737">
    <property type="term" value="C:cytoplasm"/>
    <property type="evidence" value="ECO:0007669"/>
    <property type="project" value="TreeGrafter"/>
</dbReference>
<dbReference type="Pfam" id="PF02558">
    <property type="entry name" value="ApbA"/>
    <property type="match status" value="1"/>
</dbReference>
<feature type="domain" description="Ketopantoate reductase N-terminal" evidence="11">
    <location>
        <begin position="8"/>
        <end position="156"/>
    </location>
</feature>
<comment type="similarity">
    <text evidence="2 10">Belongs to the ketopantoate reductase family.</text>
</comment>
<evidence type="ECO:0000256" key="10">
    <source>
        <dbReference type="RuleBase" id="RU362068"/>
    </source>
</evidence>
<dbReference type="PATRIC" id="fig|626887.3.peg.1104"/>
<evidence type="ECO:0000256" key="6">
    <source>
        <dbReference type="ARBA" id="ARBA00022857"/>
    </source>
</evidence>
<keyword evidence="7 10" id="KW-0560">Oxidoreductase</keyword>
<dbReference type="Proteomes" id="UP000013165">
    <property type="component" value="Unassembled WGS sequence"/>
</dbReference>
<evidence type="ECO:0000256" key="7">
    <source>
        <dbReference type="ARBA" id="ARBA00023002"/>
    </source>
</evidence>
<dbReference type="InterPro" id="IPR036291">
    <property type="entry name" value="NAD(P)-bd_dom_sf"/>
</dbReference>
<dbReference type="InterPro" id="IPR003710">
    <property type="entry name" value="ApbA"/>
</dbReference>
<evidence type="ECO:0000256" key="3">
    <source>
        <dbReference type="ARBA" id="ARBA00013014"/>
    </source>
</evidence>
<dbReference type="InterPro" id="IPR008927">
    <property type="entry name" value="6-PGluconate_DH-like_C_sf"/>
</dbReference>
<sequence>MSADKPSILIVGAGAIGSFYGAILKRAGCAVSVVLRSEYEAVVENGILIESDLGDLSYRPDHVYRDGDTPESTPDYLILCVKVLPGVDRAELIRPWMGDNTRIVLIENGLDIERAIADAFPANPIVSCLAFIAVSRVGPGQVHHKAYGRLVMGRYPEGIDDNARDLADLFIEGGIKIDLTEQVVGERWRKCLWNTPFNPLSVLAGGADTATILDTEGGEDLIRTMTEEVLAVAEADGYPMSADLIDKNIAGTRKMPPYKNSMALDHINGRPIELDAVLGNVVAIADQHGVAVPHLKTMLVALRMREKLKAAEGQ</sequence>
<dbReference type="PANTHER" id="PTHR21708">
    <property type="entry name" value="PROBABLE 2-DEHYDROPANTOATE 2-REDUCTASE"/>
    <property type="match status" value="1"/>
</dbReference>
<dbReference type="NCBIfam" id="TIGR00745">
    <property type="entry name" value="apbA_panE"/>
    <property type="match status" value="1"/>
</dbReference>
<evidence type="ECO:0000259" key="11">
    <source>
        <dbReference type="Pfam" id="PF02558"/>
    </source>
</evidence>
<evidence type="ECO:0000256" key="1">
    <source>
        <dbReference type="ARBA" id="ARBA00004994"/>
    </source>
</evidence>
<protein>
    <recommendedName>
        <fullName evidence="4 10">2-dehydropantoate 2-reductase</fullName>
        <ecNumber evidence="3 10">1.1.1.169</ecNumber>
    </recommendedName>
    <alternativeName>
        <fullName evidence="8 10">Ketopantoate reductase</fullName>
    </alternativeName>
</protein>
<dbReference type="PANTHER" id="PTHR21708:SF26">
    <property type="entry name" value="2-DEHYDROPANTOATE 2-REDUCTASE"/>
    <property type="match status" value="1"/>
</dbReference>
<dbReference type="SUPFAM" id="SSF48179">
    <property type="entry name" value="6-phosphogluconate dehydrogenase C-terminal domain-like"/>
    <property type="match status" value="1"/>
</dbReference>
<dbReference type="Gene3D" id="1.10.1040.10">
    <property type="entry name" value="N-(1-d-carboxylethyl)-l-norvaline Dehydrogenase, domain 2"/>
    <property type="match status" value="1"/>
</dbReference>
<dbReference type="eggNOG" id="COG1893">
    <property type="taxonomic scope" value="Bacteria"/>
</dbReference>
<dbReference type="EMBL" id="APLQ01000011">
    <property type="protein sequence ID" value="ENO14795.1"/>
    <property type="molecule type" value="Genomic_DNA"/>
</dbReference>
<feature type="domain" description="Ketopantoate reductase C-terminal" evidence="12">
    <location>
        <begin position="184"/>
        <end position="305"/>
    </location>
</feature>
<evidence type="ECO:0000256" key="9">
    <source>
        <dbReference type="ARBA" id="ARBA00048793"/>
    </source>
</evidence>
<dbReference type="SUPFAM" id="SSF51735">
    <property type="entry name" value="NAD(P)-binding Rossmann-fold domains"/>
    <property type="match status" value="1"/>
</dbReference>
<dbReference type="AlphaFoldDB" id="N6VX34"/>
<dbReference type="RefSeq" id="WP_004579092.1">
    <property type="nucleotide sequence ID" value="NZ_AP028878.1"/>
</dbReference>
<accession>N6VX34</accession>
<dbReference type="InterPro" id="IPR013752">
    <property type="entry name" value="KPA_reductase"/>
</dbReference>
<dbReference type="OrthoDB" id="6530772at2"/>
<dbReference type="Gene3D" id="3.40.50.720">
    <property type="entry name" value="NAD(P)-binding Rossmann-like Domain"/>
    <property type="match status" value="1"/>
</dbReference>
<dbReference type="InterPro" id="IPR013332">
    <property type="entry name" value="KPR_N"/>
</dbReference>
<comment type="catalytic activity">
    <reaction evidence="9 10">
        <text>(R)-pantoate + NADP(+) = 2-dehydropantoate + NADPH + H(+)</text>
        <dbReference type="Rhea" id="RHEA:16233"/>
        <dbReference type="ChEBI" id="CHEBI:11561"/>
        <dbReference type="ChEBI" id="CHEBI:15378"/>
        <dbReference type="ChEBI" id="CHEBI:15980"/>
        <dbReference type="ChEBI" id="CHEBI:57783"/>
        <dbReference type="ChEBI" id="CHEBI:58349"/>
        <dbReference type="EC" id="1.1.1.169"/>
    </reaction>
</comment>
<dbReference type="InterPro" id="IPR013328">
    <property type="entry name" value="6PGD_dom2"/>
</dbReference>
<dbReference type="EC" id="1.1.1.169" evidence="3 10"/>
<keyword evidence="6 10" id="KW-0521">NADP</keyword>
<dbReference type="FunFam" id="1.10.1040.10:FF:000017">
    <property type="entry name" value="2-dehydropantoate 2-reductase"/>
    <property type="match status" value="1"/>
</dbReference>
<evidence type="ECO:0000313" key="13">
    <source>
        <dbReference type="EMBL" id="ENO14795.1"/>
    </source>
</evidence>
<evidence type="ECO:0000256" key="2">
    <source>
        <dbReference type="ARBA" id="ARBA00007870"/>
    </source>
</evidence>
<keyword evidence="14" id="KW-1185">Reference proteome</keyword>
<name>N6VX34_9GAMM</name>
<reference evidence="13 14" key="1">
    <citation type="journal article" date="2013" name="Genome Announc.">
        <title>Genome Sequence of the Polycyclic Aromatic Hydrocarbon-Degrading Bacterium Strain Marinobacter nanhaiticus D15-8WT.</title>
        <authorList>
            <person name="Cui Z."/>
            <person name="Gao W."/>
            <person name="Li Q."/>
            <person name="Xu G."/>
            <person name="Zheng L."/>
        </authorList>
    </citation>
    <scope>NUCLEOTIDE SEQUENCE [LARGE SCALE GENOMIC DNA]</scope>
    <source>
        <strain evidence="13 14">D15-8W</strain>
    </source>
</reference>
<dbReference type="STRING" id="626887.J057_05571"/>
<dbReference type="UniPathway" id="UPA00028">
    <property type="reaction ID" value="UER00004"/>
</dbReference>
<gene>
    <name evidence="13" type="ORF">J057_05571</name>
</gene>
<dbReference type="InterPro" id="IPR051402">
    <property type="entry name" value="KPR-Related"/>
</dbReference>
<evidence type="ECO:0000256" key="5">
    <source>
        <dbReference type="ARBA" id="ARBA00022655"/>
    </source>
</evidence>
<comment type="caution">
    <text evidence="13">The sequence shown here is derived from an EMBL/GenBank/DDBJ whole genome shotgun (WGS) entry which is preliminary data.</text>
</comment>
<proteinExistence type="inferred from homology"/>
<evidence type="ECO:0000256" key="8">
    <source>
        <dbReference type="ARBA" id="ARBA00032024"/>
    </source>
</evidence>
<evidence type="ECO:0000256" key="4">
    <source>
        <dbReference type="ARBA" id="ARBA00019465"/>
    </source>
</evidence>
<organism evidence="13 14">
    <name type="scientific">Marinobacter nanhaiticus D15-8W</name>
    <dbReference type="NCBI Taxonomy" id="626887"/>
    <lineage>
        <taxon>Bacteria</taxon>
        <taxon>Pseudomonadati</taxon>
        <taxon>Pseudomonadota</taxon>
        <taxon>Gammaproteobacteria</taxon>
        <taxon>Pseudomonadales</taxon>
        <taxon>Marinobacteraceae</taxon>
        <taxon>Marinobacter</taxon>
    </lineage>
</organism>
<dbReference type="Pfam" id="PF08546">
    <property type="entry name" value="ApbA_C"/>
    <property type="match status" value="1"/>
</dbReference>
<dbReference type="HOGENOM" id="CLU_031468_2_0_6"/>
<comment type="pathway">
    <text evidence="1 10">Cofactor biosynthesis; (R)-pantothenate biosynthesis; (R)-pantoate from 3-methyl-2-oxobutanoate: step 2/2.</text>
</comment>